<evidence type="ECO:0000313" key="1">
    <source>
        <dbReference type="EMBL" id="JAD36796.1"/>
    </source>
</evidence>
<organism evidence="1">
    <name type="scientific">Arundo donax</name>
    <name type="common">Giant reed</name>
    <name type="synonym">Donax arundinaceus</name>
    <dbReference type="NCBI Taxonomy" id="35708"/>
    <lineage>
        <taxon>Eukaryota</taxon>
        <taxon>Viridiplantae</taxon>
        <taxon>Streptophyta</taxon>
        <taxon>Embryophyta</taxon>
        <taxon>Tracheophyta</taxon>
        <taxon>Spermatophyta</taxon>
        <taxon>Magnoliopsida</taxon>
        <taxon>Liliopsida</taxon>
        <taxon>Poales</taxon>
        <taxon>Poaceae</taxon>
        <taxon>PACMAD clade</taxon>
        <taxon>Arundinoideae</taxon>
        <taxon>Arundineae</taxon>
        <taxon>Arundo</taxon>
    </lineage>
</organism>
<proteinExistence type="predicted"/>
<dbReference type="AlphaFoldDB" id="A0A0A8ZDA5"/>
<protein>
    <submittedName>
        <fullName evidence="1">Uncharacterized protein</fullName>
    </submittedName>
</protein>
<dbReference type="PANTHER" id="PTHR33186">
    <property type="entry name" value="OS10G0136150 PROTEIN-RELATED"/>
    <property type="match status" value="1"/>
</dbReference>
<reference evidence="1" key="1">
    <citation type="submission" date="2014-09" db="EMBL/GenBank/DDBJ databases">
        <authorList>
            <person name="Magalhaes I.L.F."/>
            <person name="Oliveira U."/>
            <person name="Santos F.R."/>
            <person name="Vidigal T.H.D.A."/>
            <person name="Brescovit A.D."/>
            <person name="Santos A.J."/>
        </authorList>
    </citation>
    <scope>NUCLEOTIDE SEQUENCE</scope>
    <source>
        <tissue evidence="1">Shoot tissue taken approximately 20 cm above the soil surface</tissue>
    </source>
</reference>
<name>A0A0A8ZDA5_ARUDO</name>
<dbReference type="EMBL" id="GBRH01261099">
    <property type="protein sequence ID" value="JAD36796.1"/>
    <property type="molecule type" value="Transcribed_RNA"/>
</dbReference>
<sequence>MKTEDGGLGLAVITKFNLRLWAWETDAEGLTGWVLCNIVELDNFLPLEVLSLPLLNNRLGGKPPVKILGLVEDDDLVFIWTVVGVLRSSSGQCSSRRSLRLISVQLFIPTQAFPLQVLTSV</sequence>
<reference evidence="1" key="2">
    <citation type="journal article" date="2015" name="Data Brief">
        <title>Shoot transcriptome of the giant reed, Arundo donax.</title>
        <authorList>
            <person name="Barrero R.A."/>
            <person name="Guerrero F.D."/>
            <person name="Moolhuijzen P."/>
            <person name="Goolsby J.A."/>
            <person name="Tidwell J."/>
            <person name="Bellgard S.E."/>
            <person name="Bellgard M.I."/>
        </authorList>
    </citation>
    <scope>NUCLEOTIDE SEQUENCE</scope>
    <source>
        <tissue evidence="1">Shoot tissue taken approximately 20 cm above the soil surface</tissue>
    </source>
</reference>
<accession>A0A0A8ZDA5</accession>